<protein>
    <submittedName>
        <fullName evidence="2">TIGR03016 family PEP-CTERM system-associated outer membrane protein</fullName>
    </submittedName>
</protein>
<evidence type="ECO:0000313" key="2">
    <source>
        <dbReference type="EMBL" id="MCB5226734.1"/>
    </source>
</evidence>
<gene>
    <name evidence="2" type="ORF">JAO78_007865</name>
</gene>
<sequence>MAIITARNNKQQFPVKASLHSLLLLLPIALLPTALSAAETKVTPLFKTALHSYQIETTESDQTDDGTAWELSPGLVFNRQSANMQTQLVWQHESVAYEDAQRDGRSYNEFQFANQITALNKRLSWQLNAQQNYLVRNSRLGIFSDKITGAENLSKANSYGTEVRYSNSPSAVYLTDIAVQYRKSEAATSIVDDSFTNFDTDTYNANLRLGTNNRGLNFFWLFEASLQETERDLGNNISGSLYNIAVGVPFAPNFSFFGRIGAERADNGSIYDNSFDYFGGGVEYRFGAKSRINLTMNRSDSNAFDQKTETDTYVASDFLLALSRRTSLEGSFDRRYFGRTMRLSGKYDLRFLSVRLSVSENVRTQNLFDNELEDLGVFVCPDGASDFNACFKPPTNQYVPVFGESLQQVSINNAELRQELVKVRSESINIAYSKNRLALNLLFSDSETQYVETGAANTNQSASVQATWLLNEHNKLLFDVTHYNTKYITELRTDKNLSASLSYLRTINTHSTARLAFRRLDRDSNQSEFDNAENRVWLEYQYRF</sequence>
<feature type="signal peptide" evidence="1">
    <location>
        <begin position="1"/>
        <end position="37"/>
    </location>
</feature>
<dbReference type="Proteomes" id="UP000633814">
    <property type="component" value="Unassembled WGS sequence"/>
</dbReference>
<reference evidence="2 3" key="1">
    <citation type="submission" date="2021-10" db="EMBL/GenBank/DDBJ databases">
        <title>Alishewanella koreense sp. nov. isolated from seawater of southwestern coast in South Korea and the proposal for the reclassification of Rheinheimera perlucida and Rheinheimera tuosuensis as Arsukibacterium perlucida and Arsukibacterium tuosuensis.</title>
        <authorList>
            <person name="Kim K.H."/>
            <person name="Ruan W."/>
            <person name="Kim K.R."/>
            <person name="Baek J.H."/>
            <person name="Jeon C.O."/>
        </authorList>
    </citation>
    <scope>NUCLEOTIDE SEQUENCE [LARGE SCALE GENOMIC DNA]</scope>
    <source>
        <strain evidence="2 3">16-MA</strain>
    </source>
</reference>
<comment type="caution">
    <text evidence="2">The sequence shown here is derived from an EMBL/GenBank/DDBJ whole genome shotgun (WGS) entry which is preliminary data.</text>
</comment>
<evidence type="ECO:0000256" key="1">
    <source>
        <dbReference type="SAM" id="SignalP"/>
    </source>
</evidence>
<dbReference type="RefSeq" id="WP_226750829.1">
    <property type="nucleotide sequence ID" value="NZ_JAEINI020000004.1"/>
</dbReference>
<evidence type="ECO:0000313" key="3">
    <source>
        <dbReference type="Proteomes" id="UP000633814"/>
    </source>
</evidence>
<accession>A0ABS8C329</accession>
<organism evidence="2 3">
    <name type="scientific">Alishewanella maricola</name>
    <dbReference type="NCBI Taxonomy" id="2795740"/>
    <lineage>
        <taxon>Bacteria</taxon>
        <taxon>Pseudomonadati</taxon>
        <taxon>Pseudomonadota</taxon>
        <taxon>Gammaproteobacteria</taxon>
        <taxon>Alteromonadales</taxon>
        <taxon>Alteromonadaceae</taxon>
        <taxon>Alishewanella</taxon>
    </lineage>
</organism>
<keyword evidence="1" id="KW-0732">Signal</keyword>
<name>A0ABS8C329_9ALTE</name>
<proteinExistence type="predicted"/>
<keyword evidence="3" id="KW-1185">Reference proteome</keyword>
<feature type="chain" id="PRO_5046230110" evidence="1">
    <location>
        <begin position="38"/>
        <end position="544"/>
    </location>
</feature>
<dbReference type="EMBL" id="JAEINI020000004">
    <property type="protein sequence ID" value="MCB5226734.1"/>
    <property type="molecule type" value="Genomic_DNA"/>
</dbReference>